<dbReference type="GO" id="GO:0003677">
    <property type="term" value="F:DNA binding"/>
    <property type="evidence" value="ECO:0007669"/>
    <property type="project" value="InterPro"/>
</dbReference>
<keyword evidence="1" id="KW-0812">Transmembrane</keyword>
<sequence length="965" mass="110496">MKKLSACFFILFPLLVAAQNIIGLPNTINFSHKSIAAGAQTWQAAQDRFGTLYFANNSGLLSYNGKEWKLYKLPNKTIVRSLLIAADDKIYIGGQGEFGYFFPDQTGNLVYHSLVERIRPADRLFGDVWKIVLFENCIFFRTYNKIYQLDLRNNNATVFSTPHQSRWDFLEAGHGVLYAKNDENGLVVFRDQQWQPLGGNDLKRSVITSMLAFGRDSLLVATLREGVFLLRDNRLTPLPVSPLVKKAQIYTACKVDEATYAVGTVSGGVFFLDRSGAILRHFSVDNGLQNNNVLTLFKDRRSALWVGLDEGIDLINYDAPLQLISPDAKAPVAAYTAAVHNGYLYIGTSDGAYFTKLSVPESADQSFSQNDFQKLGSTAGQVWSISTPANQVLIGMNDGAFMVKNGRAQLLNNGIGGTWLYRTIPGQQKVVAGTYAGIELFVPGEGGLRRDLSFKTSLKQSLRFIETDSLHHTIWASHPYRGIYRIRMDAGYEREMAVDQLTTREGLPSNNNNFVFKIDGNIVFATEQGIYEWDYPGNRFRRSARYQPVFGSLSIKFMTQDAAGRIWFATEKRMGVAAHNEIRYFSELDGQLIAGFENIYPFNSRNIFINSYKGILHLNYEQYLREQPGIAVQLSKVQTIGQNDSVLFNGYFVSKGKPAALQDAEQFLKLLPRYRSVHFEFAADDYAYADKTLYRYQLKGFDETASPWSSKTDKDYTNLPYGRYTFEVRAMDHRGRISAPVAYTFEILPRWYQTWLAYGSYLLLLLLLFFLVHKIYQRRLRKQQQVYEYEQEQLRYIHELERDRSDKQIIQLQKERLETEVMYKNKELATTTMHLYKRGRLLGKIKEEVSDGIKKISNHEEKKGFNKLLKLILEEEKKEGDWNQFSIHFDQVHNNFLHKIKAAYPLLTPSDMKICAYVKMNLSSKEIAQLLNITLKGVEIARYRLRKKFGLPQEVPLSGFIQEFS</sequence>
<dbReference type="Proteomes" id="UP000198757">
    <property type="component" value="Unassembled WGS sequence"/>
</dbReference>
<organism evidence="4 5">
    <name type="scientific">Niabella drilacis (strain DSM 25811 / CCM 8410 / CCUG 62505 / LMG 26954 / E90)</name>
    <dbReference type="NCBI Taxonomy" id="1285928"/>
    <lineage>
        <taxon>Bacteria</taxon>
        <taxon>Pseudomonadati</taxon>
        <taxon>Bacteroidota</taxon>
        <taxon>Chitinophagia</taxon>
        <taxon>Chitinophagales</taxon>
        <taxon>Chitinophagaceae</taxon>
        <taxon>Niabella</taxon>
    </lineage>
</organism>
<dbReference type="InterPro" id="IPR015943">
    <property type="entry name" value="WD40/YVTN_repeat-like_dom_sf"/>
</dbReference>
<feature type="signal peptide" evidence="2">
    <location>
        <begin position="1"/>
        <end position="18"/>
    </location>
</feature>
<feature type="transmembrane region" description="Helical" evidence="1">
    <location>
        <begin position="755"/>
        <end position="772"/>
    </location>
</feature>
<evidence type="ECO:0000313" key="5">
    <source>
        <dbReference type="Proteomes" id="UP000198757"/>
    </source>
</evidence>
<accession>A0A1G7BPY9</accession>
<dbReference type="Gene3D" id="2.130.10.10">
    <property type="entry name" value="YVTN repeat-like/Quinoprotein amine dehydrogenase"/>
    <property type="match status" value="2"/>
</dbReference>
<gene>
    <name evidence="4" type="ORF">SAMN04487894_1324</name>
</gene>
<dbReference type="EMBL" id="FMZO01000032">
    <property type="protein sequence ID" value="SDE28992.1"/>
    <property type="molecule type" value="Genomic_DNA"/>
</dbReference>
<dbReference type="RefSeq" id="WP_090393589.1">
    <property type="nucleotide sequence ID" value="NZ_FMZO01000032.1"/>
</dbReference>
<dbReference type="InterPro" id="IPR011123">
    <property type="entry name" value="Y_Y_Y"/>
</dbReference>
<keyword evidence="2" id="KW-0732">Signal</keyword>
<dbReference type="Gene3D" id="2.60.40.10">
    <property type="entry name" value="Immunoglobulins"/>
    <property type="match status" value="1"/>
</dbReference>
<dbReference type="Pfam" id="PF07495">
    <property type="entry name" value="Y_Y_Y"/>
    <property type="match status" value="1"/>
</dbReference>
<evidence type="ECO:0000256" key="2">
    <source>
        <dbReference type="SAM" id="SignalP"/>
    </source>
</evidence>
<keyword evidence="1" id="KW-1133">Transmembrane helix</keyword>
<name>A0A1G7BPY9_NIADE</name>
<dbReference type="InterPro" id="IPR036388">
    <property type="entry name" value="WH-like_DNA-bd_sf"/>
</dbReference>
<dbReference type="OrthoDB" id="9809670at2"/>
<reference evidence="5" key="1">
    <citation type="submission" date="2016-10" db="EMBL/GenBank/DDBJ databases">
        <authorList>
            <person name="Varghese N."/>
            <person name="Submissions S."/>
        </authorList>
    </citation>
    <scope>NUCLEOTIDE SEQUENCE [LARGE SCALE GENOMIC DNA]</scope>
    <source>
        <strain evidence="5">DSM 25811 / CCM 8410 / LMG 26954 / E90</strain>
    </source>
</reference>
<feature type="chain" id="PRO_5011654927" evidence="2">
    <location>
        <begin position="19"/>
        <end position="965"/>
    </location>
</feature>
<evidence type="ECO:0000259" key="3">
    <source>
        <dbReference type="Pfam" id="PF07495"/>
    </source>
</evidence>
<dbReference type="SUPFAM" id="SSF63829">
    <property type="entry name" value="Calcium-dependent phosphotriesterase"/>
    <property type="match status" value="2"/>
</dbReference>
<dbReference type="AlphaFoldDB" id="A0A1G7BPY9"/>
<dbReference type="STRING" id="1285928.SAMN04487894_1324"/>
<keyword evidence="5" id="KW-1185">Reference proteome</keyword>
<dbReference type="SUPFAM" id="SSF46894">
    <property type="entry name" value="C-terminal effector domain of the bipartite response regulators"/>
    <property type="match status" value="1"/>
</dbReference>
<dbReference type="Gene3D" id="1.10.10.10">
    <property type="entry name" value="Winged helix-like DNA-binding domain superfamily/Winged helix DNA-binding domain"/>
    <property type="match status" value="1"/>
</dbReference>
<dbReference type="InterPro" id="IPR013783">
    <property type="entry name" value="Ig-like_fold"/>
</dbReference>
<dbReference type="InterPro" id="IPR016032">
    <property type="entry name" value="Sig_transdc_resp-reg_C-effctor"/>
</dbReference>
<proteinExistence type="predicted"/>
<evidence type="ECO:0000256" key="1">
    <source>
        <dbReference type="SAM" id="Phobius"/>
    </source>
</evidence>
<protein>
    <submittedName>
        <fullName evidence="4">Y_Y_Y domain-containing protein</fullName>
    </submittedName>
</protein>
<feature type="domain" description="Two component regulator three Y" evidence="3">
    <location>
        <begin position="685"/>
        <end position="736"/>
    </location>
</feature>
<keyword evidence="1" id="KW-0472">Membrane</keyword>
<dbReference type="GO" id="GO:0006355">
    <property type="term" value="P:regulation of DNA-templated transcription"/>
    <property type="evidence" value="ECO:0007669"/>
    <property type="project" value="InterPro"/>
</dbReference>
<evidence type="ECO:0000313" key="4">
    <source>
        <dbReference type="EMBL" id="SDE28992.1"/>
    </source>
</evidence>